<dbReference type="PANTHER" id="PTHR43155">
    <property type="entry name" value="CYCLIC DI-GMP PHOSPHODIESTERASE PA4108-RELATED"/>
    <property type="match status" value="1"/>
</dbReference>
<evidence type="ECO:0000313" key="3">
    <source>
        <dbReference type="EMBL" id="SER94985.1"/>
    </source>
</evidence>
<dbReference type="Pfam" id="PF13487">
    <property type="entry name" value="HD_5"/>
    <property type="match status" value="1"/>
</dbReference>
<dbReference type="InterPro" id="IPR003607">
    <property type="entry name" value="HD/PDEase_dom"/>
</dbReference>
<proteinExistence type="predicted"/>
<dbReference type="InterPro" id="IPR037522">
    <property type="entry name" value="HD_GYP_dom"/>
</dbReference>
<accession>A0A1H9TCK7</accession>
<keyword evidence="5" id="KW-1185">Reference proteome</keyword>
<dbReference type="CDD" id="cd00077">
    <property type="entry name" value="HDc"/>
    <property type="match status" value="1"/>
</dbReference>
<dbReference type="PANTHER" id="PTHR43155:SF2">
    <property type="entry name" value="CYCLIC DI-GMP PHOSPHODIESTERASE PA4108"/>
    <property type="match status" value="1"/>
</dbReference>
<name>A0A1H9TCK7_BUTFI</name>
<dbReference type="Gene3D" id="1.10.3210.10">
    <property type="entry name" value="Hypothetical protein af1432"/>
    <property type="match status" value="1"/>
</dbReference>
<dbReference type="AlphaFoldDB" id="A0A1H9TCK7"/>
<reference evidence="2 5" key="2">
    <citation type="submission" date="2017-09" db="EMBL/GenBank/DDBJ databases">
        <title>High-quality draft genome sequence of Butyrivibrio fibrisolvens INBov1, isolated from cow rumen.</title>
        <authorList>
            <person name="Rodriguez Hernaez J."/>
            <person name="Rivarola M."/>
            <person name="Paniego N."/>
            <person name="Cravero S."/>
            <person name="Ceron Cucchi M."/>
            <person name="Martinez M.C."/>
        </authorList>
    </citation>
    <scope>NUCLEOTIDE SEQUENCE [LARGE SCALE GENOMIC DNA]</scope>
    <source>
        <strain evidence="2 5">INBov1</strain>
    </source>
</reference>
<evidence type="ECO:0000313" key="5">
    <source>
        <dbReference type="Proteomes" id="UP000245488"/>
    </source>
</evidence>
<evidence type="ECO:0000313" key="4">
    <source>
        <dbReference type="Proteomes" id="UP000182584"/>
    </source>
</evidence>
<dbReference type="NCBIfam" id="TIGR00277">
    <property type="entry name" value="HDIG"/>
    <property type="match status" value="1"/>
</dbReference>
<dbReference type="OrthoDB" id="9804747at2"/>
<dbReference type="EMBL" id="NXNG01000001">
    <property type="protein sequence ID" value="PWT27090.1"/>
    <property type="molecule type" value="Genomic_DNA"/>
</dbReference>
<sequence>MKRTMTSNLLPGMVLAENVYTYNNDQLILPKGAVLDDKSIAKLEFYSTVNVLVEDEIEEVSQPSIDELQTLSYAQRLQQTTEFKQFKQDFEAAASDFEKNINNVVHNDKPIDVDALTAPVMDLINSTNGPSNVFDMMHSLRQYDDATYTHCINVALISNITGQWLKMSEEDIMTLTTAGLLHDIGKLVIPEQIITKPAKLTDYEYTIVQTHPQEGYKILKESNLDPHIKNAALMHHERCDGSGYPLHLQGPQIDPFAKIVAIADVYDAMTSARVYRGPLCPFVAISLFESEGLQKYDTNAIMTFLSNIVNTYLLNRVRLNNRLEGDIVFINRNHLSRPTIRIGDKYIDLTQTPDLYIEEII</sequence>
<protein>
    <submittedName>
        <fullName evidence="3">HDIG domain-containing protein</fullName>
    </submittedName>
</protein>
<dbReference type="Proteomes" id="UP000245488">
    <property type="component" value="Chromosome"/>
</dbReference>
<dbReference type="eggNOG" id="COG2206">
    <property type="taxonomic scope" value="Bacteria"/>
</dbReference>
<dbReference type="InterPro" id="IPR006675">
    <property type="entry name" value="HDIG_dom"/>
</dbReference>
<dbReference type="EMBL" id="FOGJ01000014">
    <property type="protein sequence ID" value="SER94985.1"/>
    <property type="molecule type" value="Genomic_DNA"/>
</dbReference>
<gene>
    <name evidence="2" type="ORF">CPT75_08220</name>
    <name evidence="3" type="ORF">SAMN04487884_11480</name>
</gene>
<dbReference type="SUPFAM" id="SSF109604">
    <property type="entry name" value="HD-domain/PDEase-like"/>
    <property type="match status" value="1"/>
</dbReference>
<reference evidence="3 4" key="1">
    <citation type="submission" date="2016-10" db="EMBL/GenBank/DDBJ databases">
        <authorList>
            <person name="de Groot N.N."/>
        </authorList>
    </citation>
    <scope>NUCLEOTIDE SEQUENCE [LARGE SCALE GENOMIC DNA]</scope>
    <source>
        <strain evidence="3 4">AR40</strain>
    </source>
</reference>
<dbReference type="RefSeq" id="WP_022755374.1">
    <property type="nucleotide sequence ID" value="NZ_CM009896.1"/>
</dbReference>
<dbReference type="Proteomes" id="UP000182584">
    <property type="component" value="Unassembled WGS sequence"/>
</dbReference>
<feature type="domain" description="HD-GYP" evidence="1">
    <location>
        <begin position="125"/>
        <end position="320"/>
    </location>
</feature>
<evidence type="ECO:0000259" key="1">
    <source>
        <dbReference type="PROSITE" id="PS51832"/>
    </source>
</evidence>
<evidence type="ECO:0000313" key="2">
    <source>
        <dbReference type="EMBL" id="PWT27090.1"/>
    </source>
</evidence>
<dbReference type="SMART" id="SM00471">
    <property type="entry name" value="HDc"/>
    <property type="match status" value="1"/>
</dbReference>
<organism evidence="3 4">
    <name type="scientific">Butyrivibrio fibrisolvens</name>
    <dbReference type="NCBI Taxonomy" id="831"/>
    <lineage>
        <taxon>Bacteria</taxon>
        <taxon>Bacillati</taxon>
        <taxon>Bacillota</taxon>
        <taxon>Clostridia</taxon>
        <taxon>Lachnospirales</taxon>
        <taxon>Lachnospiraceae</taxon>
        <taxon>Butyrivibrio</taxon>
    </lineage>
</organism>
<dbReference type="PROSITE" id="PS51832">
    <property type="entry name" value="HD_GYP"/>
    <property type="match status" value="1"/>
</dbReference>